<keyword evidence="4 6" id="KW-1133">Transmembrane helix</keyword>
<comment type="caution">
    <text evidence="7">The sequence shown here is derived from an EMBL/GenBank/DDBJ whole genome shotgun (WGS) entry which is preliminary data.</text>
</comment>
<dbReference type="PANTHER" id="PTHR23513">
    <property type="entry name" value="INTEGRAL MEMBRANE EFFLUX PROTEIN-RELATED"/>
    <property type="match status" value="1"/>
</dbReference>
<feature type="transmembrane region" description="Helical" evidence="6">
    <location>
        <begin position="291"/>
        <end position="308"/>
    </location>
</feature>
<feature type="transmembrane region" description="Helical" evidence="6">
    <location>
        <begin position="103"/>
        <end position="122"/>
    </location>
</feature>
<sequence>MKNQQLLRKKFIGFQTYTAFSALAEGMQSVIILWLVFQITHSPLAISLTIIAGYLPSAIMGFFLLSFAETKNPARQLTVSNGILTLSAFCLPLFFLFSATQPTLLMLAVVTVQSILSLVKMFNKTSVNRIVRDNFTPEDGSKMLQISASNIQISQTSGAALGGVFLTLDAGNSGLFIAGFFYAVSTVATGFFTSFTLSVIPATVHTDKKQKQLLDKAYLVHVFNRQELRKILLFSIPSSGTFQFINTSLPPLADTLTESGANFYASLNISCMIAGFLSGLLLSRRIVGEKFILNHALLISAVIIVLMVGAENKYLVAALLFCVTLFITCHVICIQVKCNQVPEKQDVGKFIMLRTSIASLSKITFSLGAGALLSLFSLKTTYYLVVGILLLFSLQWYLSQRDLLDKGIKKHE</sequence>
<feature type="transmembrane region" description="Helical" evidence="6">
    <location>
        <begin position="314"/>
        <end position="336"/>
    </location>
</feature>
<feature type="transmembrane region" description="Helical" evidence="6">
    <location>
        <begin position="382"/>
        <end position="399"/>
    </location>
</feature>
<name>A0A1B8YGC7_9GAMM</name>
<dbReference type="SUPFAM" id="SSF103473">
    <property type="entry name" value="MFS general substrate transporter"/>
    <property type="match status" value="1"/>
</dbReference>
<gene>
    <name evidence="7" type="ORF">Phpb_02553</name>
</gene>
<dbReference type="EMBL" id="LOIC01000072">
    <property type="protein sequence ID" value="OCA54112.1"/>
    <property type="molecule type" value="Genomic_DNA"/>
</dbReference>
<feature type="transmembrane region" description="Helical" evidence="6">
    <location>
        <begin position="180"/>
        <end position="204"/>
    </location>
</feature>
<feature type="transmembrane region" description="Helical" evidence="6">
    <location>
        <begin position="12"/>
        <end position="37"/>
    </location>
</feature>
<feature type="transmembrane region" description="Helical" evidence="6">
    <location>
        <begin position="357"/>
        <end position="376"/>
    </location>
</feature>
<dbReference type="InterPro" id="IPR036259">
    <property type="entry name" value="MFS_trans_sf"/>
</dbReference>
<reference evidence="8" key="1">
    <citation type="submission" date="2015-11" db="EMBL/GenBank/DDBJ databases">
        <authorList>
            <person name="Tobias N.J."/>
            <person name="Mishra B."/>
            <person name="Gupta D.K."/>
            <person name="Thines M."/>
            <person name="Stinear T.P."/>
            <person name="Bode H.B."/>
        </authorList>
    </citation>
    <scope>NUCLEOTIDE SEQUENCE [LARGE SCALE GENOMIC DNA]</scope>
    <source>
        <strain evidence="8">PB45.5</strain>
    </source>
</reference>
<protein>
    <submittedName>
        <fullName evidence="7">Major Facilitator Superfamily protein</fullName>
    </submittedName>
</protein>
<organism evidence="7 8">
    <name type="scientific">Photorhabdus namnaonensis</name>
    <dbReference type="NCBI Taxonomy" id="1851568"/>
    <lineage>
        <taxon>Bacteria</taxon>
        <taxon>Pseudomonadati</taxon>
        <taxon>Pseudomonadota</taxon>
        <taxon>Gammaproteobacteria</taxon>
        <taxon>Enterobacterales</taxon>
        <taxon>Morganellaceae</taxon>
        <taxon>Photorhabdus</taxon>
    </lineage>
</organism>
<dbReference type="PANTHER" id="PTHR23513:SF6">
    <property type="entry name" value="MAJOR FACILITATOR SUPERFAMILY ASSOCIATED DOMAIN-CONTAINING PROTEIN"/>
    <property type="match status" value="1"/>
</dbReference>
<keyword evidence="5 6" id="KW-0472">Membrane</keyword>
<evidence type="ECO:0000256" key="3">
    <source>
        <dbReference type="ARBA" id="ARBA00022692"/>
    </source>
</evidence>
<evidence type="ECO:0000256" key="2">
    <source>
        <dbReference type="ARBA" id="ARBA00022475"/>
    </source>
</evidence>
<dbReference type="GO" id="GO:0005886">
    <property type="term" value="C:plasma membrane"/>
    <property type="evidence" value="ECO:0007669"/>
    <property type="project" value="UniProtKB-SubCell"/>
</dbReference>
<evidence type="ECO:0000256" key="1">
    <source>
        <dbReference type="ARBA" id="ARBA00004651"/>
    </source>
</evidence>
<evidence type="ECO:0000256" key="5">
    <source>
        <dbReference type="ARBA" id="ARBA00023136"/>
    </source>
</evidence>
<dbReference type="Proteomes" id="UP000092665">
    <property type="component" value="Unassembled WGS sequence"/>
</dbReference>
<keyword evidence="8" id="KW-1185">Reference proteome</keyword>
<comment type="subcellular location">
    <subcellularLocation>
        <location evidence="1">Cell membrane</location>
        <topology evidence="1">Multi-pass membrane protein</topology>
    </subcellularLocation>
</comment>
<accession>A0A1B8YGC7</accession>
<dbReference type="InterPro" id="IPR011701">
    <property type="entry name" value="MFS"/>
</dbReference>
<proteinExistence type="predicted"/>
<keyword evidence="3 6" id="KW-0812">Transmembrane</keyword>
<evidence type="ECO:0000256" key="6">
    <source>
        <dbReference type="SAM" id="Phobius"/>
    </source>
</evidence>
<dbReference type="Gene3D" id="1.20.1250.20">
    <property type="entry name" value="MFS general substrate transporter like domains"/>
    <property type="match status" value="1"/>
</dbReference>
<feature type="transmembrane region" description="Helical" evidence="6">
    <location>
        <begin position="77"/>
        <end position="97"/>
    </location>
</feature>
<feature type="transmembrane region" description="Helical" evidence="6">
    <location>
        <begin position="43"/>
        <end position="65"/>
    </location>
</feature>
<dbReference type="Pfam" id="PF07690">
    <property type="entry name" value="MFS_1"/>
    <property type="match status" value="1"/>
</dbReference>
<dbReference type="RefSeq" id="WP_065390646.1">
    <property type="nucleotide sequence ID" value="NZ_CAWMQN010000072.1"/>
</dbReference>
<keyword evidence="2" id="KW-1003">Cell membrane</keyword>
<feature type="transmembrane region" description="Helical" evidence="6">
    <location>
        <begin position="261"/>
        <end position="282"/>
    </location>
</feature>
<dbReference type="GO" id="GO:0022857">
    <property type="term" value="F:transmembrane transporter activity"/>
    <property type="evidence" value="ECO:0007669"/>
    <property type="project" value="InterPro"/>
</dbReference>
<evidence type="ECO:0000313" key="8">
    <source>
        <dbReference type="Proteomes" id="UP000092665"/>
    </source>
</evidence>
<evidence type="ECO:0000256" key="4">
    <source>
        <dbReference type="ARBA" id="ARBA00022989"/>
    </source>
</evidence>
<evidence type="ECO:0000313" key="7">
    <source>
        <dbReference type="EMBL" id="OCA54112.1"/>
    </source>
</evidence>
<dbReference type="PATRIC" id="fig|29488.15.peg.2813"/>
<dbReference type="AlphaFoldDB" id="A0A1B8YGC7"/>